<gene>
    <name evidence="1" type="ORF">J1N35_028274</name>
</gene>
<dbReference type="AlphaFoldDB" id="A0A9D3UVN4"/>
<protein>
    <submittedName>
        <fullName evidence="1">Uncharacterized protein</fullName>
    </submittedName>
</protein>
<evidence type="ECO:0000313" key="2">
    <source>
        <dbReference type="Proteomes" id="UP000828251"/>
    </source>
</evidence>
<sequence length="123" mass="14052">MHKRYLIHADLGYQNHIFDPGDNFGAQESLAKDSGTNLLKEGGNDVGFKAKFQTHESDAFTLPQDPTTMSKVKQIKSELDQRQDSMTNLFEERENDTCMNHVKFIRFQSSKLPIFKLGKSIDL</sequence>
<dbReference type="Proteomes" id="UP000828251">
    <property type="component" value="Unassembled WGS sequence"/>
</dbReference>
<accession>A0A9D3UVN4</accession>
<dbReference type="EMBL" id="JAIQCV010000009">
    <property type="protein sequence ID" value="KAH1063287.1"/>
    <property type="molecule type" value="Genomic_DNA"/>
</dbReference>
<reference evidence="1 2" key="1">
    <citation type="journal article" date="2021" name="Plant Biotechnol. J.">
        <title>Multi-omics assisted identification of the key and species-specific regulatory components of drought-tolerant mechanisms in Gossypium stocksii.</title>
        <authorList>
            <person name="Yu D."/>
            <person name="Ke L."/>
            <person name="Zhang D."/>
            <person name="Wu Y."/>
            <person name="Sun Y."/>
            <person name="Mei J."/>
            <person name="Sun J."/>
            <person name="Sun Y."/>
        </authorList>
    </citation>
    <scope>NUCLEOTIDE SEQUENCE [LARGE SCALE GENOMIC DNA]</scope>
    <source>
        <strain evidence="2">cv. E1</strain>
        <tissue evidence="1">Leaf</tissue>
    </source>
</reference>
<comment type="caution">
    <text evidence="1">The sequence shown here is derived from an EMBL/GenBank/DDBJ whole genome shotgun (WGS) entry which is preliminary data.</text>
</comment>
<keyword evidence="2" id="KW-1185">Reference proteome</keyword>
<proteinExistence type="predicted"/>
<name>A0A9D3UVN4_9ROSI</name>
<evidence type="ECO:0000313" key="1">
    <source>
        <dbReference type="EMBL" id="KAH1063287.1"/>
    </source>
</evidence>
<organism evidence="1 2">
    <name type="scientific">Gossypium stocksii</name>
    <dbReference type="NCBI Taxonomy" id="47602"/>
    <lineage>
        <taxon>Eukaryota</taxon>
        <taxon>Viridiplantae</taxon>
        <taxon>Streptophyta</taxon>
        <taxon>Embryophyta</taxon>
        <taxon>Tracheophyta</taxon>
        <taxon>Spermatophyta</taxon>
        <taxon>Magnoliopsida</taxon>
        <taxon>eudicotyledons</taxon>
        <taxon>Gunneridae</taxon>
        <taxon>Pentapetalae</taxon>
        <taxon>rosids</taxon>
        <taxon>malvids</taxon>
        <taxon>Malvales</taxon>
        <taxon>Malvaceae</taxon>
        <taxon>Malvoideae</taxon>
        <taxon>Gossypium</taxon>
    </lineage>
</organism>